<evidence type="ECO:0000313" key="2">
    <source>
        <dbReference type="Proteomes" id="UP001376459"/>
    </source>
</evidence>
<accession>A0ABU8UHF6</accession>
<comment type="caution">
    <text evidence="1">The sequence shown here is derived from an EMBL/GenBank/DDBJ whole genome shotgun (WGS) entry which is preliminary data.</text>
</comment>
<organism evidence="1 2">
    <name type="scientific">Streptomyces machairae</name>
    <dbReference type="NCBI Taxonomy" id="3134109"/>
    <lineage>
        <taxon>Bacteria</taxon>
        <taxon>Bacillati</taxon>
        <taxon>Actinomycetota</taxon>
        <taxon>Actinomycetes</taxon>
        <taxon>Kitasatosporales</taxon>
        <taxon>Streptomycetaceae</taxon>
        <taxon>Streptomyces</taxon>
    </lineage>
</organism>
<keyword evidence="2" id="KW-1185">Reference proteome</keyword>
<protein>
    <submittedName>
        <fullName evidence="1">Uncharacterized protein</fullName>
    </submittedName>
</protein>
<name>A0ABU8UHF6_9ACTN</name>
<dbReference type="Proteomes" id="UP001376459">
    <property type="component" value="Unassembled WGS sequence"/>
</dbReference>
<gene>
    <name evidence="1" type="ORF">WKI71_01945</name>
</gene>
<evidence type="ECO:0000313" key="1">
    <source>
        <dbReference type="EMBL" id="MEJ8667781.1"/>
    </source>
</evidence>
<sequence length="92" mass="9806">MLRESDGDDCGEALVVGAVTSFEAAAPTLRPRSSSPWLPSDRRFMASAAAPRTAAIATPARSAVRRRGRAGWLRWSWKGPATSAGPDPAWAR</sequence>
<proteinExistence type="predicted"/>
<reference evidence="1 2" key="1">
    <citation type="submission" date="2024-03" db="EMBL/GenBank/DDBJ databases">
        <title>Novel Streptomyces species of biotechnological and ecological value are a feature of Machair soil.</title>
        <authorList>
            <person name="Prole J.R."/>
            <person name="Goodfellow M."/>
            <person name="Allenby N."/>
            <person name="Ward A.C."/>
        </authorList>
    </citation>
    <scope>NUCLEOTIDE SEQUENCE [LARGE SCALE GENOMIC DNA]</scope>
    <source>
        <strain evidence="1 2">MS1.AVA.1</strain>
    </source>
</reference>
<dbReference type="EMBL" id="JBBKAK010000001">
    <property type="protein sequence ID" value="MEJ8667781.1"/>
    <property type="molecule type" value="Genomic_DNA"/>
</dbReference>